<dbReference type="InterPro" id="IPR004536">
    <property type="entry name" value="SPS/SelD"/>
</dbReference>
<evidence type="ECO:0000259" key="11">
    <source>
        <dbReference type="Pfam" id="PF02769"/>
    </source>
</evidence>
<evidence type="ECO:0000313" key="13">
    <source>
        <dbReference type="Proteomes" id="UP001597216"/>
    </source>
</evidence>
<dbReference type="NCBIfam" id="NF002098">
    <property type="entry name" value="PRK00943.1"/>
    <property type="match status" value="1"/>
</dbReference>
<dbReference type="Gene3D" id="3.30.1330.10">
    <property type="entry name" value="PurM-like, N-terminal domain"/>
    <property type="match status" value="1"/>
</dbReference>
<dbReference type="SUPFAM" id="SSF55326">
    <property type="entry name" value="PurM N-terminal domain-like"/>
    <property type="match status" value="1"/>
</dbReference>
<dbReference type="RefSeq" id="WP_377352127.1">
    <property type="nucleotide sequence ID" value="NZ_JBHTLQ010000003.1"/>
</dbReference>
<dbReference type="PIRSF" id="PIRSF036407">
    <property type="entry name" value="Selenphspht_syn"/>
    <property type="match status" value="1"/>
</dbReference>
<evidence type="ECO:0000256" key="3">
    <source>
        <dbReference type="ARBA" id="ARBA00022723"/>
    </source>
</evidence>
<dbReference type="Gene3D" id="3.90.650.10">
    <property type="entry name" value="PurM-like C-terminal domain"/>
    <property type="match status" value="1"/>
</dbReference>
<feature type="binding site" evidence="9">
    <location>
        <position position="90"/>
    </location>
    <ligand>
        <name>Mg(2+)</name>
        <dbReference type="ChEBI" id="CHEBI:18420"/>
    </ligand>
</feature>
<feature type="site" description="Important for catalytic activity" evidence="9">
    <location>
        <position position="19"/>
    </location>
</feature>
<evidence type="ECO:0000256" key="1">
    <source>
        <dbReference type="ARBA" id="ARBA00008026"/>
    </source>
</evidence>
<protein>
    <recommendedName>
        <fullName evidence="9">Selenide, water dikinase</fullName>
        <ecNumber evidence="9">2.7.9.3</ecNumber>
    </recommendedName>
    <alternativeName>
        <fullName evidence="9">Selenium donor protein</fullName>
    </alternativeName>
    <alternativeName>
        <fullName evidence="9">Selenophosphate synthase</fullName>
    </alternativeName>
</protein>
<dbReference type="GO" id="GO:0004756">
    <property type="term" value="F:selenide, water dikinase activity"/>
    <property type="evidence" value="ECO:0007669"/>
    <property type="project" value="UniProtKB-EC"/>
</dbReference>
<feature type="binding site" description="in other chain" evidence="9">
    <location>
        <position position="19"/>
    </location>
    <ligand>
        <name>ATP</name>
        <dbReference type="ChEBI" id="CHEBI:30616"/>
        <note>ligand shared between dimeric partners</note>
    </ligand>
</feature>
<evidence type="ECO:0000256" key="9">
    <source>
        <dbReference type="HAMAP-Rule" id="MF_00625"/>
    </source>
</evidence>
<gene>
    <name evidence="9 12" type="primary">selD</name>
    <name evidence="12" type="ORF">ACFQ27_01595</name>
</gene>
<feature type="binding site" description="in other chain" evidence="9">
    <location>
        <begin position="47"/>
        <end position="49"/>
    </location>
    <ligand>
        <name>ATP</name>
        <dbReference type="ChEBI" id="CHEBI:30616"/>
        <note>ligand shared between dimeric partners</note>
    </ligand>
</feature>
<keyword evidence="4 9" id="KW-0547">Nucleotide-binding</keyword>
<feature type="binding site" evidence="9">
    <location>
        <position position="50"/>
    </location>
    <ligand>
        <name>Mg(2+)</name>
        <dbReference type="ChEBI" id="CHEBI:18420"/>
    </ligand>
</feature>
<comment type="caution">
    <text evidence="12">The sequence shown here is derived from an EMBL/GenBank/DDBJ whole genome shotgun (WGS) entry which is preliminary data.</text>
</comment>
<dbReference type="PANTHER" id="PTHR10256">
    <property type="entry name" value="SELENIDE, WATER DIKINASE"/>
    <property type="match status" value="1"/>
</dbReference>
<comment type="catalytic activity">
    <reaction evidence="9">
        <text>hydrogenselenide + ATP + H2O = selenophosphate + AMP + phosphate + 2 H(+)</text>
        <dbReference type="Rhea" id="RHEA:18737"/>
        <dbReference type="ChEBI" id="CHEBI:15377"/>
        <dbReference type="ChEBI" id="CHEBI:15378"/>
        <dbReference type="ChEBI" id="CHEBI:16144"/>
        <dbReference type="ChEBI" id="CHEBI:29317"/>
        <dbReference type="ChEBI" id="CHEBI:30616"/>
        <dbReference type="ChEBI" id="CHEBI:43474"/>
        <dbReference type="ChEBI" id="CHEBI:456215"/>
        <dbReference type="EC" id="2.7.9.3"/>
    </reaction>
</comment>
<keyword evidence="3 9" id="KW-0479">Metal-binding</keyword>
<feature type="active site" evidence="9">
    <location>
        <position position="16"/>
    </location>
</feature>
<dbReference type="InterPro" id="IPR010918">
    <property type="entry name" value="PurM-like_C_dom"/>
</dbReference>
<dbReference type="CDD" id="cd02195">
    <property type="entry name" value="SelD"/>
    <property type="match status" value="1"/>
</dbReference>
<evidence type="ECO:0000313" key="12">
    <source>
        <dbReference type="EMBL" id="MFD1189260.1"/>
    </source>
</evidence>
<dbReference type="InterPro" id="IPR023061">
    <property type="entry name" value="SelD_I"/>
</dbReference>
<evidence type="ECO:0000259" key="10">
    <source>
        <dbReference type="Pfam" id="PF00586"/>
    </source>
</evidence>
<organism evidence="12 13">
    <name type="scientific">Phenylobacterium conjunctum</name>
    <dbReference type="NCBI Taxonomy" id="1298959"/>
    <lineage>
        <taxon>Bacteria</taxon>
        <taxon>Pseudomonadati</taxon>
        <taxon>Pseudomonadota</taxon>
        <taxon>Alphaproteobacteria</taxon>
        <taxon>Caulobacterales</taxon>
        <taxon>Caulobacteraceae</taxon>
        <taxon>Phenylobacterium</taxon>
    </lineage>
</organism>
<dbReference type="Pfam" id="PF00586">
    <property type="entry name" value="AIRS"/>
    <property type="match status" value="1"/>
</dbReference>
<feature type="domain" description="PurM-like C-terminal" evidence="11">
    <location>
        <begin position="168"/>
        <end position="341"/>
    </location>
</feature>
<name>A0ABW3T0U2_9CAUL</name>
<proteinExistence type="inferred from homology"/>
<evidence type="ECO:0000256" key="2">
    <source>
        <dbReference type="ARBA" id="ARBA00022679"/>
    </source>
</evidence>
<comment type="subunit">
    <text evidence="9">Homodimer.</text>
</comment>
<sequence length="349" mass="35515">MTDTPRLTSLAHGGGCGCKIAPAVLQEILAKTPAAAAFPDLLVGTETSDDAAVWRLNDSQALVATTDFFMPVVDDPFDFGRIAATNALSDIYAMGGKPILALAIVGMPIGKLSPETIAAILSGGASVCAAAGIPVAGGHSIDSVEPIYGLVALGLVHPDRVLTNAGARDGDILILTKGLGVGVLSAAFKQEKIAPEGYEALIASTTQLNILGQRLAEHPGVHAMTDVTGFGVLGHAREMAKGSGLTAEISATAPVLLPTVQALADAGVRTGASVRNWASYGDEVTGVEPFGEAVRDILCDPQTSGGLLIAVAPEAADEILALAQADGFPLARKVGRMSKAGERPVRVVS</sequence>
<feature type="domain" description="PurM-like N-terminal" evidence="10">
    <location>
        <begin position="49"/>
        <end position="156"/>
    </location>
</feature>
<evidence type="ECO:0000256" key="5">
    <source>
        <dbReference type="ARBA" id="ARBA00022777"/>
    </source>
</evidence>
<feature type="binding site" evidence="9">
    <location>
        <position position="226"/>
    </location>
    <ligand>
        <name>Mg(2+)</name>
        <dbReference type="ChEBI" id="CHEBI:18420"/>
    </ligand>
</feature>
<keyword evidence="5 9" id="KW-0418">Kinase</keyword>
<dbReference type="Proteomes" id="UP001597216">
    <property type="component" value="Unassembled WGS sequence"/>
</dbReference>
<comment type="similarity">
    <text evidence="1 9">Belongs to the selenophosphate synthase 1 family. Class I subfamily.</text>
</comment>
<keyword evidence="6 9" id="KW-0067">ATP-binding</keyword>
<feature type="binding site" description="in other chain" evidence="9">
    <location>
        <position position="67"/>
    </location>
    <ligand>
        <name>ATP</name>
        <dbReference type="ChEBI" id="CHEBI:30616"/>
        <note>ligand shared between dimeric partners</note>
    </ligand>
</feature>
<dbReference type="PANTHER" id="PTHR10256:SF0">
    <property type="entry name" value="INACTIVE SELENIDE, WATER DIKINASE-LIKE PROTEIN-RELATED"/>
    <property type="match status" value="1"/>
</dbReference>
<dbReference type="InterPro" id="IPR036921">
    <property type="entry name" value="PurM-like_N_sf"/>
</dbReference>
<dbReference type="EMBL" id="JBHTLQ010000003">
    <property type="protein sequence ID" value="MFD1189260.1"/>
    <property type="molecule type" value="Genomic_DNA"/>
</dbReference>
<reference evidence="13" key="1">
    <citation type="journal article" date="2019" name="Int. J. Syst. Evol. Microbiol.">
        <title>The Global Catalogue of Microorganisms (GCM) 10K type strain sequencing project: providing services to taxonomists for standard genome sequencing and annotation.</title>
        <authorList>
            <consortium name="The Broad Institute Genomics Platform"/>
            <consortium name="The Broad Institute Genome Sequencing Center for Infectious Disease"/>
            <person name="Wu L."/>
            <person name="Ma J."/>
        </authorList>
    </citation>
    <scope>NUCLEOTIDE SEQUENCE [LARGE SCALE GENOMIC DNA]</scope>
    <source>
        <strain evidence="13">CCUG 55074</strain>
    </source>
</reference>
<dbReference type="HAMAP" id="MF_00625">
    <property type="entry name" value="SelD"/>
    <property type="match status" value="1"/>
</dbReference>
<dbReference type="InterPro" id="IPR036676">
    <property type="entry name" value="PurM-like_C_sf"/>
</dbReference>
<dbReference type="Pfam" id="PF02769">
    <property type="entry name" value="AIRS_C"/>
    <property type="match status" value="1"/>
</dbReference>
<keyword evidence="8 9" id="KW-0711">Selenium</keyword>
<keyword evidence="7 9" id="KW-0460">Magnesium</keyword>
<comment type="cofactor">
    <cofactor evidence="9">
        <name>Mg(2+)</name>
        <dbReference type="ChEBI" id="CHEBI:18420"/>
    </cofactor>
    <text evidence="9">Binds 1 Mg(2+) ion per monomer.</text>
</comment>
<feature type="binding site" description="in other chain" evidence="9">
    <location>
        <position position="90"/>
    </location>
    <ligand>
        <name>ATP</name>
        <dbReference type="ChEBI" id="CHEBI:30616"/>
        <note>ligand shared between dimeric partners</note>
    </ligand>
</feature>
<accession>A0ABW3T0U2</accession>
<evidence type="ECO:0000256" key="6">
    <source>
        <dbReference type="ARBA" id="ARBA00022840"/>
    </source>
</evidence>
<feature type="binding site" evidence="9">
    <location>
        <begin position="138"/>
        <end position="140"/>
    </location>
    <ligand>
        <name>ATP</name>
        <dbReference type="ChEBI" id="CHEBI:30616"/>
        <note>ligand shared between dimeric partners</note>
    </ligand>
</feature>
<dbReference type="PROSITE" id="PS51257">
    <property type="entry name" value="PROKAR_LIPOPROTEIN"/>
    <property type="match status" value="1"/>
</dbReference>
<dbReference type="InterPro" id="IPR016188">
    <property type="entry name" value="PurM-like_N"/>
</dbReference>
<evidence type="ECO:0000256" key="7">
    <source>
        <dbReference type="ARBA" id="ARBA00022842"/>
    </source>
</evidence>
<keyword evidence="13" id="KW-1185">Reference proteome</keyword>
<dbReference type="NCBIfam" id="TIGR00476">
    <property type="entry name" value="selD"/>
    <property type="match status" value="1"/>
</dbReference>
<comment type="function">
    <text evidence="9">Synthesizes selenophosphate from selenide and ATP.</text>
</comment>
<dbReference type="EC" id="2.7.9.3" evidence="9"/>
<keyword evidence="2 9" id="KW-0808">Transferase</keyword>
<evidence type="ECO:0000256" key="8">
    <source>
        <dbReference type="ARBA" id="ARBA00023266"/>
    </source>
</evidence>
<evidence type="ECO:0000256" key="4">
    <source>
        <dbReference type="ARBA" id="ARBA00022741"/>
    </source>
</evidence>
<dbReference type="SUPFAM" id="SSF56042">
    <property type="entry name" value="PurM C-terminal domain-like"/>
    <property type="match status" value="1"/>
</dbReference>